<reference evidence="1 2" key="1">
    <citation type="journal article" date="2016" name="Nat. Commun.">
        <title>Thousands of microbial genomes shed light on interconnected biogeochemical processes in an aquifer system.</title>
        <authorList>
            <person name="Anantharaman K."/>
            <person name="Brown C.T."/>
            <person name="Hug L.A."/>
            <person name="Sharon I."/>
            <person name="Castelle C.J."/>
            <person name="Probst A.J."/>
            <person name="Thomas B.C."/>
            <person name="Singh A."/>
            <person name="Wilkins M.J."/>
            <person name="Karaoz U."/>
            <person name="Brodie E.L."/>
            <person name="Williams K.H."/>
            <person name="Hubbard S.S."/>
            <person name="Banfield J.F."/>
        </authorList>
    </citation>
    <scope>NUCLEOTIDE SEQUENCE [LARGE SCALE GENOMIC DNA]</scope>
</reference>
<dbReference type="GO" id="GO:0004089">
    <property type="term" value="F:carbonate dehydratase activity"/>
    <property type="evidence" value="ECO:0007669"/>
    <property type="project" value="InterPro"/>
</dbReference>
<sequence length="173" mass="19927">MATMTDHGDASMPEYLYRHASSMEHYTADIFVVWCFDDRFREAQMGFLTHVNIGHRDPESPAGGGKIFFDPEKESDREYYCRELEKSIALHHAKEVWLFTHHDCGACGGFGRFGNSRDEELLHHINGGKIAREFIQKRFSAIEKVRTFFVDERGVIETTHMSEASGDQIHEQV</sequence>
<evidence type="ECO:0000313" key="1">
    <source>
        <dbReference type="EMBL" id="OHA03576.1"/>
    </source>
</evidence>
<accession>A0A1G2KVX1</accession>
<organism evidence="1 2">
    <name type="scientific">Candidatus Sungbacteria bacterium RIFCSPHIGHO2_02_FULL_52_23</name>
    <dbReference type="NCBI Taxonomy" id="1802274"/>
    <lineage>
        <taxon>Bacteria</taxon>
        <taxon>Candidatus Sungiibacteriota</taxon>
    </lineage>
</organism>
<proteinExistence type="predicted"/>
<evidence type="ECO:0000313" key="2">
    <source>
        <dbReference type="Proteomes" id="UP000178510"/>
    </source>
</evidence>
<comment type="caution">
    <text evidence="1">The sequence shown here is derived from an EMBL/GenBank/DDBJ whole genome shotgun (WGS) entry which is preliminary data.</text>
</comment>
<name>A0A1G2KVX1_9BACT</name>
<dbReference type="SUPFAM" id="SSF53056">
    <property type="entry name" value="beta-carbonic anhydrase, cab"/>
    <property type="match status" value="1"/>
</dbReference>
<dbReference type="GO" id="GO:0008270">
    <property type="term" value="F:zinc ion binding"/>
    <property type="evidence" value="ECO:0007669"/>
    <property type="project" value="InterPro"/>
</dbReference>
<dbReference type="Proteomes" id="UP000178510">
    <property type="component" value="Unassembled WGS sequence"/>
</dbReference>
<protein>
    <submittedName>
        <fullName evidence="1">Uncharacterized protein</fullName>
    </submittedName>
</protein>
<dbReference type="STRING" id="1802274.A3J58_00345"/>
<dbReference type="InterPro" id="IPR036874">
    <property type="entry name" value="Carbonic_anhydrase_sf"/>
</dbReference>
<dbReference type="AlphaFoldDB" id="A0A1G2KVX1"/>
<dbReference type="EMBL" id="MHQM01000023">
    <property type="protein sequence ID" value="OHA03576.1"/>
    <property type="molecule type" value="Genomic_DNA"/>
</dbReference>
<gene>
    <name evidence="1" type="ORF">A3J58_00345</name>
</gene>